<protein>
    <submittedName>
        <fullName evidence="1">YggS family pyridoxal phosphate-dependent enzyme</fullName>
    </submittedName>
</protein>
<feature type="non-terminal residue" evidence="1">
    <location>
        <position position="1"/>
    </location>
</feature>
<keyword evidence="2" id="KW-1185">Reference proteome</keyword>
<organism evidence="1 2">
    <name type="scientific">Fusobacterium mortiferum</name>
    <dbReference type="NCBI Taxonomy" id="850"/>
    <lineage>
        <taxon>Bacteria</taxon>
        <taxon>Fusobacteriati</taxon>
        <taxon>Fusobacteriota</taxon>
        <taxon>Fusobacteriia</taxon>
        <taxon>Fusobacteriales</taxon>
        <taxon>Fusobacteriaceae</taxon>
        <taxon>Fusobacterium</taxon>
    </lineage>
</organism>
<dbReference type="InterPro" id="IPR029066">
    <property type="entry name" value="PLP-binding_barrel"/>
</dbReference>
<gene>
    <name evidence="1" type="ORF">H6A04_08510</name>
</gene>
<comment type="caution">
    <text evidence="1">The sequence shown here is derived from an EMBL/GenBank/DDBJ whole genome shotgun (WGS) entry which is preliminary data.</text>
</comment>
<evidence type="ECO:0000313" key="1">
    <source>
        <dbReference type="EMBL" id="MBM6875688.1"/>
    </source>
</evidence>
<reference evidence="1 2" key="1">
    <citation type="journal article" date="2021" name="Sci. Rep.">
        <title>The distribution of antibiotic resistance genes in chicken gut microbiota commensals.</title>
        <authorList>
            <person name="Juricova H."/>
            <person name="Matiasovicova J."/>
            <person name="Kubasova T."/>
            <person name="Cejkova D."/>
            <person name="Rychlik I."/>
        </authorList>
    </citation>
    <scope>NUCLEOTIDE SEQUENCE [LARGE SCALE GENOMIC DNA]</scope>
    <source>
        <strain evidence="1 2">An425</strain>
    </source>
</reference>
<dbReference type="SUPFAM" id="SSF51419">
    <property type="entry name" value="PLP-binding barrel"/>
    <property type="match status" value="1"/>
</dbReference>
<accession>A0ABS2G4K5</accession>
<name>A0ABS2G4K5_FUSMR</name>
<proteinExistence type="predicted"/>
<sequence>FVDDEEVVRGVFRRLREIKDQLNDKFFKGRLTELSMGMTNDYKIALEEGATIIRVGRKIYQ</sequence>
<evidence type="ECO:0000313" key="2">
    <source>
        <dbReference type="Proteomes" id="UP000728968"/>
    </source>
</evidence>
<dbReference type="Proteomes" id="UP000728968">
    <property type="component" value="Unassembled WGS sequence"/>
</dbReference>
<dbReference type="Gene3D" id="3.20.20.10">
    <property type="entry name" value="Alanine racemase"/>
    <property type="match status" value="1"/>
</dbReference>
<dbReference type="EMBL" id="JACJLT010000085">
    <property type="protein sequence ID" value="MBM6875688.1"/>
    <property type="molecule type" value="Genomic_DNA"/>
</dbReference>